<dbReference type="EMBL" id="LS974618">
    <property type="protein sequence ID" value="CAG7891775.1"/>
    <property type="molecule type" value="Genomic_DNA"/>
</dbReference>
<organism evidence="3 4">
    <name type="scientific">Brassica campestris</name>
    <name type="common">Field mustard</name>
    <dbReference type="NCBI Taxonomy" id="3711"/>
    <lineage>
        <taxon>Eukaryota</taxon>
        <taxon>Viridiplantae</taxon>
        <taxon>Streptophyta</taxon>
        <taxon>Embryophyta</taxon>
        <taxon>Tracheophyta</taxon>
        <taxon>Spermatophyta</taxon>
        <taxon>Magnoliopsida</taxon>
        <taxon>eudicotyledons</taxon>
        <taxon>Gunneridae</taxon>
        <taxon>Pentapetalae</taxon>
        <taxon>rosids</taxon>
        <taxon>malvids</taxon>
        <taxon>Brassicales</taxon>
        <taxon>Brassicaceae</taxon>
        <taxon>Brassiceae</taxon>
        <taxon>Brassica</taxon>
    </lineage>
</organism>
<accession>A0A8D9LZD7</accession>
<evidence type="ECO:0000256" key="1">
    <source>
        <dbReference type="SAM" id="MobiDB-lite"/>
    </source>
</evidence>
<dbReference type="Gramene" id="A02p07270.2_BraZ1">
    <property type="protein sequence ID" value="A02p07270.2_BraZ1.CDS"/>
    <property type="gene ID" value="A02g07270.2_BraZ1"/>
</dbReference>
<reference evidence="3 4" key="1">
    <citation type="submission" date="2021-07" db="EMBL/GenBank/DDBJ databases">
        <authorList>
            <consortium name="Genoscope - CEA"/>
            <person name="William W."/>
        </authorList>
    </citation>
    <scope>NUCLEOTIDE SEQUENCE [LARGE SCALE GENOMIC DNA]</scope>
</reference>
<evidence type="ECO:0000313" key="3">
    <source>
        <dbReference type="EMBL" id="CAG7891775.1"/>
    </source>
</evidence>
<evidence type="ECO:0000256" key="2">
    <source>
        <dbReference type="SAM" id="Phobius"/>
    </source>
</evidence>
<protein>
    <submittedName>
        <fullName evidence="3">Uncharacterized protein</fullName>
    </submittedName>
</protein>
<gene>
    <name evidence="3" type="ORF">BRAPAZ1V2_A02P07270.2</name>
</gene>
<evidence type="ECO:0000313" key="4">
    <source>
        <dbReference type="Proteomes" id="UP000694005"/>
    </source>
</evidence>
<proteinExistence type="predicted"/>
<dbReference type="Proteomes" id="UP000694005">
    <property type="component" value="Chromosome A02"/>
</dbReference>
<dbReference type="AlphaFoldDB" id="A0A8D9LZD7"/>
<feature type="transmembrane region" description="Helical" evidence="2">
    <location>
        <begin position="41"/>
        <end position="60"/>
    </location>
</feature>
<feature type="region of interest" description="Disordered" evidence="1">
    <location>
        <begin position="1"/>
        <end position="35"/>
    </location>
</feature>
<keyword evidence="2" id="KW-0472">Membrane</keyword>
<keyword evidence="2" id="KW-1133">Transmembrane helix</keyword>
<name>A0A8D9LZD7_BRACM</name>
<feature type="compositionally biased region" description="Basic and acidic residues" evidence="1">
    <location>
        <begin position="22"/>
        <end position="35"/>
    </location>
</feature>
<sequence length="97" mass="11202">MAFDPEQQPTSSAFAEVGKTSGEIRSEREPLIKDNHTPENYSVVSAIFPLMALHLFAFVFHVEKFFVSLLGFSFQLWEDSFMAMKSVQLRVQPFHFR</sequence>
<keyword evidence="2" id="KW-0812">Transmembrane</keyword>